<name>A0A151Z319_TIELA</name>
<dbReference type="InterPro" id="IPR010987">
    <property type="entry name" value="Glutathione-S-Trfase_C-like"/>
</dbReference>
<dbReference type="InterPro" id="IPR040079">
    <property type="entry name" value="Glutathione_S-Trfase"/>
</dbReference>
<feature type="domain" description="GST N-terminal" evidence="1">
    <location>
        <begin position="4"/>
        <end position="82"/>
    </location>
</feature>
<evidence type="ECO:0000259" key="1">
    <source>
        <dbReference type="PROSITE" id="PS50404"/>
    </source>
</evidence>
<dbReference type="InterPro" id="IPR036282">
    <property type="entry name" value="Glutathione-S-Trfase_C_sf"/>
</dbReference>
<evidence type="ECO:0000313" key="3">
    <source>
        <dbReference type="EMBL" id="KYQ88317.1"/>
    </source>
</evidence>
<dbReference type="GO" id="GO:0004364">
    <property type="term" value="F:glutathione transferase activity"/>
    <property type="evidence" value="ECO:0007669"/>
    <property type="project" value="TreeGrafter"/>
</dbReference>
<reference evidence="3 4" key="1">
    <citation type="submission" date="2015-12" db="EMBL/GenBank/DDBJ databases">
        <title>Dictyostelia acquired genes for synthesis and detection of signals that induce cell-type specialization by lateral gene transfer from prokaryotes.</title>
        <authorList>
            <person name="Gloeckner G."/>
            <person name="Schaap P."/>
        </authorList>
    </citation>
    <scope>NUCLEOTIDE SEQUENCE [LARGE SCALE GENOMIC DNA]</scope>
    <source>
        <strain evidence="3 4">TK</strain>
    </source>
</reference>
<dbReference type="Pfam" id="PF02798">
    <property type="entry name" value="GST_N"/>
    <property type="match status" value="1"/>
</dbReference>
<dbReference type="CDD" id="cd03039">
    <property type="entry name" value="GST_N_Sigma_like"/>
    <property type="match status" value="1"/>
</dbReference>
<dbReference type="GO" id="GO:0006749">
    <property type="term" value="P:glutathione metabolic process"/>
    <property type="evidence" value="ECO:0007669"/>
    <property type="project" value="TreeGrafter"/>
</dbReference>
<dbReference type="Gene3D" id="3.40.30.10">
    <property type="entry name" value="Glutaredoxin"/>
    <property type="match status" value="1"/>
</dbReference>
<dbReference type="SFLD" id="SFLDS00019">
    <property type="entry name" value="Glutathione_Transferase_(cytos"/>
    <property type="match status" value="1"/>
</dbReference>
<evidence type="ECO:0000259" key="2">
    <source>
        <dbReference type="PROSITE" id="PS50405"/>
    </source>
</evidence>
<dbReference type="PANTHER" id="PTHR11571:SF150">
    <property type="entry name" value="GLUTATHIONE S-TRANSFERASE"/>
    <property type="match status" value="1"/>
</dbReference>
<dbReference type="Pfam" id="PF14497">
    <property type="entry name" value="GST_C_3"/>
    <property type="match status" value="1"/>
</dbReference>
<dbReference type="OMA" id="VHEYMDA"/>
<dbReference type="InterPro" id="IPR036249">
    <property type="entry name" value="Thioredoxin-like_sf"/>
</dbReference>
<comment type="caution">
    <text evidence="3">The sequence shown here is derived from an EMBL/GenBank/DDBJ whole genome shotgun (WGS) entry which is preliminary data.</text>
</comment>
<proteinExistence type="predicted"/>
<keyword evidence="4" id="KW-1185">Reference proteome</keyword>
<dbReference type="SUPFAM" id="SSF52833">
    <property type="entry name" value="Thioredoxin-like"/>
    <property type="match status" value="1"/>
</dbReference>
<dbReference type="SUPFAM" id="SSF47616">
    <property type="entry name" value="GST C-terminal domain-like"/>
    <property type="match status" value="1"/>
</dbReference>
<accession>A0A151Z319</accession>
<evidence type="ECO:0008006" key="5">
    <source>
        <dbReference type="Google" id="ProtNLM"/>
    </source>
</evidence>
<evidence type="ECO:0000313" key="4">
    <source>
        <dbReference type="Proteomes" id="UP000076078"/>
    </source>
</evidence>
<dbReference type="PROSITE" id="PS50404">
    <property type="entry name" value="GST_NTER"/>
    <property type="match status" value="1"/>
</dbReference>
<dbReference type="AlphaFoldDB" id="A0A151Z319"/>
<dbReference type="InterPro" id="IPR004046">
    <property type="entry name" value="GST_C"/>
</dbReference>
<dbReference type="PROSITE" id="PS50405">
    <property type="entry name" value="GST_CTER"/>
    <property type="match status" value="1"/>
</dbReference>
<sequence length="198" mass="22695">MSQQPLEIIYFDIRGKAQLARNILTLFKIPFVDTRIKGNTPDDALKQLAPYKQFPILKIGDLILAQSMTIARFYASQNNYSGKTFIEKALADEVVDSTQDLLLAFFTNKDDEEKRKNYFEVTVPNFLSTWESKLVSGNGFIARGDSYTFADLSVFTVVEQLKLQERLVSFPIIQKLFNYFVNHEILGPYYKSLPADPQ</sequence>
<gene>
    <name evidence="3" type="ORF">DLAC_11013</name>
</gene>
<dbReference type="Gene3D" id="1.20.1050.10">
    <property type="match status" value="1"/>
</dbReference>
<dbReference type="PANTHER" id="PTHR11571">
    <property type="entry name" value="GLUTATHIONE S-TRANSFERASE"/>
    <property type="match status" value="1"/>
</dbReference>
<protein>
    <recommendedName>
        <fullName evidence="5">Glutathione S-transferase</fullName>
    </recommendedName>
</protein>
<dbReference type="InterPro" id="IPR004045">
    <property type="entry name" value="Glutathione_S-Trfase_N"/>
</dbReference>
<organism evidence="3 4">
    <name type="scientific">Tieghemostelium lacteum</name>
    <name type="common">Slime mold</name>
    <name type="synonym">Dictyostelium lacteum</name>
    <dbReference type="NCBI Taxonomy" id="361077"/>
    <lineage>
        <taxon>Eukaryota</taxon>
        <taxon>Amoebozoa</taxon>
        <taxon>Evosea</taxon>
        <taxon>Eumycetozoa</taxon>
        <taxon>Dictyostelia</taxon>
        <taxon>Dictyosteliales</taxon>
        <taxon>Raperosteliaceae</taxon>
        <taxon>Tieghemostelium</taxon>
    </lineage>
</organism>
<dbReference type="InParanoid" id="A0A151Z319"/>
<dbReference type="CDD" id="cd03192">
    <property type="entry name" value="GST_C_Sigma_like"/>
    <property type="match status" value="1"/>
</dbReference>
<dbReference type="STRING" id="361077.A0A151Z319"/>
<dbReference type="InterPro" id="IPR050213">
    <property type="entry name" value="GST_superfamily"/>
</dbReference>
<dbReference type="Proteomes" id="UP000076078">
    <property type="component" value="Unassembled WGS sequence"/>
</dbReference>
<feature type="domain" description="GST C-terminal" evidence="2">
    <location>
        <begin position="84"/>
        <end position="198"/>
    </location>
</feature>
<dbReference type="EMBL" id="LODT01000051">
    <property type="protein sequence ID" value="KYQ88317.1"/>
    <property type="molecule type" value="Genomic_DNA"/>
</dbReference>
<dbReference type="OrthoDB" id="16574at2759"/>